<accession>A0AAD9Z962</accession>
<dbReference type="EMBL" id="JASNWA010000007">
    <property type="protein sequence ID" value="KAK3173745.1"/>
    <property type="molecule type" value="Genomic_DNA"/>
</dbReference>
<evidence type="ECO:0000313" key="2">
    <source>
        <dbReference type="EMBL" id="KAK3173745.1"/>
    </source>
</evidence>
<reference evidence="2" key="1">
    <citation type="submission" date="2022-11" db="EMBL/GenBank/DDBJ databases">
        <title>Chromosomal genome sequence assembly and mating type (MAT) locus characterization of the leprose asexual lichenized fungus Lepraria neglecta (Nyl.) Erichsen.</title>
        <authorList>
            <person name="Allen J.L."/>
            <person name="Pfeffer B."/>
        </authorList>
    </citation>
    <scope>NUCLEOTIDE SEQUENCE</scope>
    <source>
        <strain evidence="2">Allen 5258</strain>
    </source>
</reference>
<feature type="domain" description="Aminoglycoside phosphotransferase" evidence="1">
    <location>
        <begin position="100"/>
        <end position="375"/>
    </location>
</feature>
<dbReference type="AlphaFoldDB" id="A0AAD9Z962"/>
<dbReference type="Pfam" id="PF01636">
    <property type="entry name" value="APH"/>
    <property type="match status" value="1"/>
</dbReference>
<dbReference type="Proteomes" id="UP001276659">
    <property type="component" value="Unassembled WGS sequence"/>
</dbReference>
<protein>
    <recommendedName>
        <fullName evidence="1">Aminoglycoside phosphotransferase domain-containing protein</fullName>
    </recommendedName>
</protein>
<proteinExistence type="predicted"/>
<dbReference type="InterPro" id="IPR002575">
    <property type="entry name" value="Aminoglycoside_PTrfase"/>
</dbReference>
<dbReference type="SUPFAM" id="SSF56112">
    <property type="entry name" value="Protein kinase-like (PK-like)"/>
    <property type="match status" value="1"/>
</dbReference>
<dbReference type="InterPro" id="IPR011009">
    <property type="entry name" value="Kinase-like_dom_sf"/>
</dbReference>
<evidence type="ECO:0000259" key="1">
    <source>
        <dbReference type="Pfam" id="PF01636"/>
    </source>
</evidence>
<dbReference type="PANTHER" id="PTHR21310:SF56">
    <property type="entry name" value="AMINOGLYCOSIDE PHOSPHOTRANSFERASE DOMAIN-CONTAINING PROTEIN"/>
    <property type="match status" value="1"/>
</dbReference>
<dbReference type="PANTHER" id="PTHR21310">
    <property type="entry name" value="AMINOGLYCOSIDE PHOSPHOTRANSFERASE-RELATED-RELATED"/>
    <property type="match status" value="1"/>
</dbReference>
<gene>
    <name evidence="2" type="ORF">OEA41_007077</name>
</gene>
<name>A0AAD9Z962_9LECA</name>
<organism evidence="2 3">
    <name type="scientific">Lepraria neglecta</name>
    <dbReference type="NCBI Taxonomy" id="209136"/>
    <lineage>
        <taxon>Eukaryota</taxon>
        <taxon>Fungi</taxon>
        <taxon>Dikarya</taxon>
        <taxon>Ascomycota</taxon>
        <taxon>Pezizomycotina</taxon>
        <taxon>Lecanoromycetes</taxon>
        <taxon>OSLEUM clade</taxon>
        <taxon>Lecanoromycetidae</taxon>
        <taxon>Lecanorales</taxon>
        <taxon>Lecanorineae</taxon>
        <taxon>Stereocaulaceae</taxon>
        <taxon>Lepraria</taxon>
    </lineage>
</organism>
<evidence type="ECO:0000313" key="3">
    <source>
        <dbReference type="Proteomes" id="UP001276659"/>
    </source>
</evidence>
<keyword evidence="3" id="KW-1185">Reference proteome</keyword>
<dbReference type="InterPro" id="IPR051678">
    <property type="entry name" value="AGP_Transferase"/>
</dbReference>
<comment type="caution">
    <text evidence="2">The sequence shown here is derived from an EMBL/GenBank/DDBJ whole genome shotgun (WGS) entry which is preliminary data.</text>
</comment>
<sequence length="455" mass="52512">MTAYCGQRDEINCSGCTIPSRTSTEEYSHTPFDQFSLQVKELRSLLWPPTPSSGPSLSRSRTERLLGGPRNRIAGVLNRSKSTRSRAKLLPPPPRDFVIERLRGGGYNRVIGITVPQSENKDPAKLILRVPRFADSQHELEVAVLRFVRQHTSIPVPEVKFVDFTSNNPLKQRYAIQSRISGCDLQTDSKPMWYPNLSHGQKCTMTKEFAELLLELQSVRHPYPGRIEAASVDDGIQKFIVRPFELETIFGRQSETDLYRDREFLQVRPFDPDWEPPAAKPIEQGAYYFMCAQFGRWRALELLSDPFLIAFRDHHDRLAKATDQMSGLGYETYLYHLDFNTAPRNIMADFDKDNPDDLEITGILDWDSTTFAPRFVGCAPPMWIWAWNSEEDEDERHAEDIPPTPEQQELKRIFEETVGFDFLYFAYQEEFRLAREMFRFALYGTGSQTDVQEAE</sequence>